<name>A0A2S8FVX5_9BACT</name>
<dbReference type="EMBL" id="PUHY01000006">
    <property type="protein sequence ID" value="PQO36341.1"/>
    <property type="molecule type" value="Genomic_DNA"/>
</dbReference>
<protein>
    <recommendedName>
        <fullName evidence="4">PEP-CTERM protein-sorting domain-containing protein</fullName>
    </recommendedName>
</protein>
<organism evidence="2 3">
    <name type="scientific">Blastopirellula marina</name>
    <dbReference type="NCBI Taxonomy" id="124"/>
    <lineage>
        <taxon>Bacteria</taxon>
        <taxon>Pseudomonadati</taxon>
        <taxon>Planctomycetota</taxon>
        <taxon>Planctomycetia</taxon>
        <taxon>Pirellulales</taxon>
        <taxon>Pirellulaceae</taxon>
        <taxon>Blastopirellula</taxon>
    </lineage>
</organism>
<evidence type="ECO:0000313" key="2">
    <source>
        <dbReference type="EMBL" id="PQO36341.1"/>
    </source>
</evidence>
<evidence type="ECO:0000256" key="1">
    <source>
        <dbReference type="SAM" id="SignalP"/>
    </source>
</evidence>
<dbReference type="AlphaFoldDB" id="A0A2S8FVX5"/>
<accession>A0A2S8FVX5</accession>
<sequence>MYRAFCRGFAGLAIAISGVSFSFAGMLSNGPLTVETNDTTGTVHDITFNGTHFFEYNPIADFGFQGKNNPTLELNQSNAATDYFDLSMSGLSYSGTYDNVLDIAFTRTYSLVPGQNVLRVETSFTNNSADAADFSYFDIYDPDPGATSAADDVATINDRFILDSVEVGQASLASGLSVLIGSYDSRAVVGSGNPTGNWTSFFSSGNPDANGALSAANRLQIGLQTTLASGAMTSFTYDLAFGTSVSGTQNEFIEANVATVPEPTSLALYGLGTLCCGIGAAYKRRMKKNKDA</sequence>
<reference evidence="2 3" key="1">
    <citation type="submission" date="2018-02" db="EMBL/GenBank/DDBJ databases">
        <title>Comparative genomes isolates from brazilian mangrove.</title>
        <authorList>
            <person name="Araujo J.E."/>
            <person name="Taketani R.G."/>
            <person name="Silva M.C.P."/>
            <person name="Loureco M.V."/>
            <person name="Andreote F.D."/>
        </authorList>
    </citation>
    <scope>NUCLEOTIDE SEQUENCE [LARGE SCALE GENOMIC DNA]</scope>
    <source>
        <strain evidence="2 3">Hex-1 MGV</strain>
    </source>
</reference>
<feature type="chain" id="PRO_5015572824" description="PEP-CTERM protein-sorting domain-containing protein" evidence="1">
    <location>
        <begin position="25"/>
        <end position="292"/>
    </location>
</feature>
<gene>
    <name evidence="2" type="ORF">C5Y83_10565</name>
</gene>
<dbReference type="Proteomes" id="UP000238322">
    <property type="component" value="Unassembled WGS sequence"/>
</dbReference>
<evidence type="ECO:0000313" key="3">
    <source>
        <dbReference type="Proteomes" id="UP000238322"/>
    </source>
</evidence>
<dbReference type="OrthoDB" id="290386at2"/>
<feature type="signal peptide" evidence="1">
    <location>
        <begin position="1"/>
        <end position="24"/>
    </location>
</feature>
<comment type="caution">
    <text evidence="2">The sequence shown here is derived from an EMBL/GenBank/DDBJ whole genome shotgun (WGS) entry which is preliminary data.</text>
</comment>
<keyword evidence="1" id="KW-0732">Signal</keyword>
<dbReference type="RefSeq" id="WP_105329631.1">
    <property type="nucleotide sequence ID" value="NZ_PUHY01000006.1"/>
</dbReference>
<proteinExistence type="predicted"/>
<evidence type="ECO:0008006" key="4">
    <source>
        <dbReference type="Google" id="ProtNLM"/>
    </source>
</evidence>